<dbReference type="SUPFAM" id="SSF50978">
    <property type="entry name" value="WD40 repeat-like"/>
    <property type="match status" value="1"/>
</dbReference>
<dbReference type="GO" id="GO:0005634">
    <property type="term" value="C:nucleus"/>
    <property type="evidence" value="ECO:0007669"/>
    <property type="project" value="UniProtKB-SubCell"/>
</dbReference>
<evidence type="ECO:0000256" key="2">
    <source>
        <dbReference type="ARBA" id="ARBA00023163"/>
    </source>
</evidence>
<evidence type="ECO:0000313" key="6">
    <source>
        <dbReference type="Proteomes" id="UP000023152"/>
    </source>
</evidence>
<dbReference type="InterPro" id="IPR052416">
    <property type="entry name" value="GTF3C_component"/>
</dbReference>
<dbReference type="PANTHER" id="PTHR15052:SF2">
    <property type="entry name" value="GENERAL TRANSCRIPTION FACTOR 3C POLYPEPTIDE 2"/>
    <property type="match status" value="1"/>
</dbReference>
<feature type="compositionally biased region" description="Low complexity" evidence="4">
    <location>
        <begin position="86"/>
        <end position="105"/>
    </location>
</feature>
<evidence type="ECO:0000313" key="5">
    <source>
        <dbReference type="EMBL" id="ETO31759.1"/>
    </source>
</evidence>
<protein>
    <submittedName>
        <fullName evidence="5">Uncharacterized protein</fullName>
    </submittedName>
</protein>
<dbReference type="GO" id="GO:0000127">
    <property type="term" value="C:transcription factor TFIIIC complex"/>
    <property type="evidence" value="ECO:0007669"/>
    <property type="project" value="TreeGrafter"/>
</dbReference>
<evidence type="ECO:0000256" key="1">
    <source>
        <dbReference type="ARBA" id="ARBA00004123"/>
    </source>
</evidence>
<keyword evidence="2" id="KW-0804">Transcription</keyword>
<gene>
    <name evidence="5" type="ORF">RFI_05361</name>
</gene>
<dbReference type="AlphaFoldDB" id="X6P100"/>
<sequence length="349" mass="39596">MEKMKTSEVKSVVKEEPTTNEKKKQANRKKKGMTLSERKLYRDIIINTGGSIMSFDFCPCSDHHSHSYLAVMADHKRMYHYFSDHQSQTRNANTTANTNTSTNRNSSDKIVHSSCLIQIWRIKKYKPDEPNPQKSKHDNIKTRDDLKKQSEDAQLCYCIVHPSEFVCDLQWFPKCNSASPDHIGILAVAGSDGYLYVYSVPLSHQHDICSFNTTSSTNSTSTCALVWLKPILILGVPGRRVSRCKWSTNSRYPIILAGTLEGEVIVWNMKQLTSSLVDATDSKPRTNEHLTCFSAHHKTNAPVVSIDWYEDGSDGVFIVATNDGQITIWDINRLCVPIFKRKFLKLSQS</sequence>
<accession>X6P100</accession>
<dbReference type="OrthoDB" id="4703at2759"/>
<name>X6P100_RETFI</name>
<organism evidence="5 6">
    <name type="scientific">Reticulomyxa filosa</name>
    <dbReference type="NCBI Taxonomy" id="46433"/>
    <lineage>
        <taxon>Eukaryota</taxon>
        <taxon>Sar</taxon>
        <taxon>Rhizaria</taxon>
        <taxon>Retaria</taxon>
        <taxon>Foraminifera</taxon>
        <taxon>Monothalamids</taxon>
        <taxon>Reticulomyxidae</taxon>
        <taxon>Reticulomyxa</taxon>
    </lineage>
</organism>
<reference evidence="5 6" key="1">
    <citation type="journal article" date="2013" name="Curr. Biol.">
        <title>The Genome of the Foraminiferan Reticulomyxa filosa.</title>
        <authorList>
            <person name="Glockner G."/>
            <person name="Hulsmann N."/>
            <person name="Schleicher M."/>
            <person name="Noegel A.A."/>
            <person name="Eichinger L."/>
            <person name="Gallinger C."/>
            <person name="Pawlowski J."/>
            <person name="Sierra R."/>
            <person name="Euteneuer U."/>
            <person name="Pillet L."/>
            <person name="Moustafa A."/>
            <person name="Platzer M."/>
            <person name="Groth M."/>
            <person name="Szafranski K."/>
            <person name="Schliwa M."/>
        </authorList>
    </citation>
    <scope>NUCLEOTIDE SEQUENCE [LARGE SCALE GENOMIC DNA]</scope>
</reference>
<dbReference type="InterPro" id="IPR001680">
    <property type="entry name" value="WD40_rpt"/>
</dbReference>
<dbReference type="GO" id="GO:0006383">
    <property type="term" value="P:transcription by RNA polymerase III"/>
    <property type="evidence" value="ECO:0007669"/>
    <property type="project" value="TreeGrafter"/>
</dbReference>
<dbReference type="InterPro" id="IPR036322">
    <property type="entry name" value="WD40_repeat_dom_sf"/>
</dbReference>
<dbReference type="Proteomes" id="UP000023152">
    <property type="component" value="Unassembled WGS sequence"/>
</dbReference>
<feature type="compositionally biased region" description="Basic and acidic residues" evidence="4">
    <location>
        <begin position="1"/>
        <end position="24"/>
    </location>
</feature>
<comment type="subcellular location">
    <subcellularLocation>
        <location evidence="1">Nucleus</location>
    </subcellularLocation>
</comment>
<dbReference type="EMBL" id="ASPP01004722">
    <property type="protein sequence ID" value="ETO31759.1"/>
    <property type="molecule type" value="Genomic_DNA"/>
</dbReference>
<proteinExistence type="predicted"/>
<keyword evidence="3" id="KW-0539">Nucleus</keyword>
<dbReference type="Gene3D" id="2.130.10.10">
    <property type="entry name" value="YVTN repeat-like/Quinoprotein amine dehydrogenase"/>
    <property type="match status" value="1"/>
</dbReference>
<feature type="region of interest" description="Disordered" evidence="4">
    <location>
        <begin position="1"/>
        <end position="34"/>
    </location>
</feature>
<evidence type="ECO:0000256" key="4">
    <source>
        <dbReference type="SAM" id="MobiDB-lite"/>
    </source>
</evidence>
<evidence type="ECO:0000256" key="3">
    <source>
        <dbReference type="ARBA" id="ARBA00023242"/>
    </source>
</evidence>
<dbReference type="SMART" id="SM00320">
    <property type="entry name" value="WD40"/>
    <property type="match status" value="3"/>
</dbReference>
<keyword evidence="6" id="KW-1185">Reference proteome</keyword>
<comment type="caution">
    <text evidence="5">The sequence shown here is derived from an EMBL/GenBank/DDBJ whole genome shotgun (WGS) entry which is preliminary data.</text>
</comment>
<dbReference type="PANTHER" id="PTHR15052">
    <property type="entry name" value="RNA POLYMERASE III TRANSCRIPTION INITIATION FACTOR COMPLEX SUBUNIT"/>
    <property type="match status" value="1"/>
</dbReference>
<feature type="region of interest" description="Disordered" evidence="4">
    <location>
        <begin position="84"/>
        <end position="109"/>
    </location>
</feature>
<dbReference type="InterPro" id="IPR015943">
    <property type="entry name" value="WD40/YVTN_repeat-like_dom_sf"/>
</dbReference>